<reference evidence="4" key="1">
    <citation type="journal article" date="2013" name="Genetics">
        <title>The draft genome and transcriptome of Panagrellus redivivus are shaped by the harsh demands of a free-living lifestyle.</title>
        <authorList>
            <person name="Srinivasan J."/>
            <person name="Dillman A.R."/>
            <person name="Macchietto M.G."/>
            <person name="Heikkinen L."/>
            <person name="Lakso M."/>
            <person name="Fracchia K.M."/>
            <person name="Antoshechkin I."/>
            <person name="Mortazavi A."/>
            <person name="Wong G."/>
            <person name="Sternberg P.W."/>
        </authorList>
    </citation>
    <scope>NUCLEOTIDE SEQUENCE [LARGE SCALE GENOMIC DNA]</scope>
    <source>
        <strain evidence="4">MT8872</strain>
    </source>
</reference>
<keyword evidence="1 2" id="KW-0732">Signal</keyword>
<dbReference type="Proteomes" id="UP000492821">
    <property type="component" value="Unassembled WGS sequence"/>
</dbReference>
<dbReference type="InterPro" id="IPR051962">
    <property type="entry name" value="Cuticlin"/>
</dbReference>
<sequence>MWPLVFSVFLLIVHFVNAEVVQGGVSADVVIEAKCDFTIHDGGASGKELKGTQLNSELYYKIRCETRKGYCLQVSNCTVTSAGQPKPYPIIDGAGCTNEPSLFEHVEYLDDFTAGIFNPVPIRFRGAQSGVKFECSTLLTPSDNGKCNRRECPKIVKPQDE</sequence>
<dbReference type="Pfam" id="PF25301">
    <property type="entry name" value="CUT_C"/>
    <property type="match status" value="1"/>
</dbReference>
<reference evidence="5" key="2">
    <citation type="submission" date="2020-10" db="UniProtKB">
        <authorList>
            <consortium name="WormBaseParasite"/>
        </authorList>
    </citation>
    <scope>IDENTIFICATION</scope>
</reference>
<dbReference type="PANTHER" id="PTHR22907">
    <property type="entry name" value="GH04558P"/>
    <property type="match status" value="1"/>
</dbReference>
<proteinExistence type="predicted"/>
<evidence type="ECO:0000259" key="3">
    <source>
        <dbReference type="PROSITE" id="PS51034"/>
    </source>
</evidence>
<dbReference type="PROSITE" id="PS51034">
    <property type="entry name" value="ZP_2"/>
    <property type="match status" value="1"/>
</dbReference>
<evidence type="ECO:0000313" key="4">
    <source>
        <dbReference type="Proteomes" id="UP000492821"/>
    </source>
</evidence>
<dbReference type="PANTHER" id="PTHR22907:SF60">
    <property type="entry name" value="CUTICLIN-3"/>
    <property type="match status" value="1"/>
</dbReference>
<accession>A0A7E5A0P6</accession>
<dbReference type="AlphaFoldDB" id="A0A7E5A0P6"/>
<feature type="signal peptide" evidence="2">
    <location>
        <begin position="1"/>
        <end position="18"/>
    </location>
</feature>
<feature type="chain" id="PRO_5028993466" evidence="2">
    <location>
        <begin position="19"/>
        <end position="161"/>
    </location>
</feature>
<evidence type="ECO:0000256" key="2">
    <source>
        <dbReference type="SAM" id="SignalP"/>
    </source>
</evidence>
<dbReference type="InterPro" id="IPR057475">
    <property type="entry name" value="CUT_C"/>
</dbReference>
<evidence type="ECO:0000313" key="5">
    <source>
        <dbReference type="WBParaSite" id="Pan_g6690.t1"/>
    </source>
</evidence>
<keyword evidence="4" id="KW-1185">Reference proteome</keyword>
<feature type="domain" description="ZP" evidence="3">
    <location>
        <begin position="1"/>
        <end position="159"/>
    </location>
</feature>
<dbReference type="InterPro" id="IPR001507">
    <property type="entry name" value="ZP_dom"/>
</dbReference>
<name>A0A7E5A0P6_PANRE</name>
<evidence type="ECO:0000256" key="1">
    <source>
        <dbReference type="ARBA" id="ARBA00022729"/>
    </source>
</evidence>
<protein>
    <submittedName>
        <fullName evidence="5">ZP domain-containing protein</fullName>
    </submittedName>
</protein>
<organism evidence="4 5">
    <name type="scientific">Panagrellus redivivus</name>
    <name type="common">Microworm</name>
    <dbReference type="NCBI Taxonomy" id="6233"/>
    <lineage>
        <taxon>Eukaryota</taxon>
        <taxon>Metazoa</taxon>
        <taxon>Ecdysozoa</taxon>
        <taxon>Nematoda</taxon>
        <taxon>Chromadorea</taxon>
        <taxon>Rhabditida</taxon>
        <taxon>Tylenchina</taxon>
        <taxon>Panagrolaimomorpha</taxon>
        <taxon>Panagrolaimoidea</taxon>
        <taxon>Panagrolaimidae</taxon>
        <taxon>Panagrellus</taxon>
    </lineage>
</organism>
<dbReference type="WBParaSite" id="Pan_g6690.t1">
    <property type="protein sequence ID" value="Pan_g6690.t1"/>
    <property type="gene ID" value="Pan_g6690"/>
</dbReference>